<proteinExistence type="predicted"/>
<sequence length="505" mass="52351">MIIVCLVLVVAALVVIGAALVLAEQTLVYIALGLGVLTALLLAVEFVRARKTLFGSRQDHRAGGTLPAEVSRTGGLGKASVRAASVGSTTVPLSLGGDSGASTSTAPASAMELARAVSFPGPDGNGEHQPPTSGVLAHRYLPPTDDAWSGDSRLHKAILTTGRKGRQRGDGEHAVLVGGDDHAVSHDPGDPRTSAAEESVEPGKGSGEGERPSTTRPLRHFTYVVPGESAPAQVREDEDDRRDGERSADAPREENDDVAASPGDEEAGLAEHPDRDTARQDDTEEGPDGHGDEGDVTVLASDRSDAASAEPEPASSGEEPEPADDTAEPVVAPEPAATDESDTESLAPLRHPVGEAASEHAETVEPELIADEAWADDPSDDTPEAPRAAEEPEDSSLRERDGEAGSEQGEEGGESSPSGQLEREDEDLASDDADSSAHDGDREVLPAPEEDAGRETAVSARSERDGADSRADVDSAERDGDDAPGEPDEDPDRTVPLRPTTASAE</sequence>
<feature type="region of interest" description="Disordered" evidence="1">
    <location>
        <begin position="160"/>
        <end position="505"/>
    </location>
</feature>
<name>A0A1T4KV54_9ACTN</name>
<keyword evidence="2" id="KW-0472">Membrane</keyword>
<evidence type="ECO:0000313" key="4">
    <source>
        <dbReference type="Proteomes" id="UP000190637"/>
    </source>
</evidence>
<feature type="compositionally biased region" description="Acidic residues" evidence="1">
    <location>
        <begin position="479"/>
        <end position="491"/>
    </location>
</feature>
<feature type="compositionally biased region" description="Basic and acidic residues" evidence="1">
    <location>
        <begin position="387"/>
        <end position="403"/>
    </location>
</feature>
<dbReference type="EMBL" id="FUWS01000001">
    <property type="protein sequence ID" value="SJZ46322.1"/>
    <property type="molecule type" value="Genomic_DNA"/>
</dbReference>
<feature type="compositionally biased region" description="Basic and acidic residues" evidence="1">
    <location>
        <begin position="241"/>
        <end position="253"/>
    </location>
</feature>
<dbReference type="RefSeq" id="WP_078759935.1">
    <property type="nucleotide sequence ID" value="NZ_FUWS01000001.1"/>
</dbReference>
<feature type="region of interest" description="Disordered" evidence="1">
    <location>
        <begin position="117"/>
        <end position="140"/>
    </location>
</feature>
<reference evidence="3 4" key="1">
    <citation type="submission" date="2017-02" db="EMBL/GenBank/DDBJ databases">
        <authorList>
            <person name="Peterson S.W."/>
        </authorList>
    </citation>
    <scope>NUCLEOTIDE SEQUENCE [LARGE SCALE GENOMIC DNA]</scope>
    <source>
        <strain evidence="3 4">DSM 45154</strain>
    </source>
</reference>
<feature type="compositionally biased region" description="Acidic residues" evidence="1">
    <location>
        <begin position="364"/>
        <end position="383"/>
    </location>
</feature>
<feature type="compositionally biased region" description="Basic and acidic residues" evidence="1">
    <location>
        <begin position="167"/>
        <end position="190"/>
    </location>
</feature>
<keyword evidence="2" id="KW-1133">Transmembrane helix</keyword>
<feature type="compositionally biased region" description="Basic and acidic residues" evidence="1">
    <location>
        <begin position="461"/>
        <end position="478"/>
    </location>
</feature>
<feature type="transmembrane region" description="Helical" evidence="2">
    <location>
        <begin position="27"/>
        <end position="47"/>
    </location>
</feature>
<dbReference type="STRING" id="1122192.SAMN02745673_00556"/>
<feature type="compositionally biased region" description="Acidic residues" evidence="1">
    <location>
        <begin position="423"/>
        <end position="434"/>
    </location>
</feature>
<evidence type="ECO:0000256" key="2">
    <source>
        <dbReference type="SAM" id="Phobius"/>
    </source>
</evidence>
<gene>
    <name evidence="3" type="ORF">SAMN02745673_00556</name>
</gene>
<feature type="compositionally biased region" description="Basic and acidic residues" evidence="1">
    <location>
        <begin position="435"/>
        <end position="444"/>
    </location>
</feature>
<feature type="compositionally biased region" description="Acidic residues" evidence="1">
    <location>
        <begin position="318"/>
        <end position="327"/>
    </location>
</feature>
<organism evidence="3 4">
    <name type="scientific">Marinactinospora thermotolerans DSM 45154</name>
    <dbReference type="NCBI Taxonomy" id="1122192"/>
    <lineage>
        <taxon>Bacteria</taxon>
        <taxon>Bacillati</taxon>
        <taxon>Actinomycetota</taxon>
        <taxon>Actinomycetes</taxon>
        <taxon>Streptosporangiales</taxon>
        <taxon>Nocardiopsidaceae</taxon>
        <taxon>Marinactinospora</taxon>
    </lineage>
</organism>
<evidence type="ECO:0000256" key="1">
    <source>
        <dbReference type="SAM" id="MobiDB-lite"/>
    </source>
</evidence>
<dbReference type="Proteomes" id="UP000190637">
    <property type="component" value="Unassembled WGS sequence"/>
</dbReference>
<dbReference type="AlphaFoldDB" id="A0A1T4KV54"/>
<accession>A0A1T4KV54</accession>
<keyword evidence="2" id="KW-0812">Transmembrane</keyword>
<evidence type="ECO:0000313" key="3">
    <source>
        <dbReference type="EMBL" id="SJZ46322.1"/>
    </source>
</evidence>
<protein>
    <submittedName>
        <fullName evidence="3">Uncharacterized protein</fullName>
    </submittedName>
</protein>
<keyword evidence="4" id="KW-1185">Reference proteome</keyword>
<feature type="compositionally biased region" description="Low complexity" evidence="1">
    <location>
        <begin position="306"/>
        <end position="317"/>
    </location>
</feature>
<feature type="compositionally biased region" description="Basic and acidic residues" evidence="1">
    <location>
        <begin position="269"/>
        <end position="293"/>
    </location>
</feature>